<keyword evidence="3" id="KW-1185">Reference proteome</keyword>
<sequence length="173" mass="17484">MTDVQTTVAAGVGVASMALSAGMQILSGGTTAIRVGGLGRGNGGGSAVGKLLGRLEMPRLHMAMFTTGGIGLAGTGLGKLLNQAVTWCNNCVAHLATQWLGLGISWLVSFGAVVVLLVDVRDDNCTLRTLLLCVALPFLLAAIPGPIGMYSAEVTAWIGSLVGGVVASLFGMK</sequence>
<protein>
    <submittedName>
        <fullName evidence="2">Uncharacterized protein</fullName>
    </submittedName>
</protein>
<name>A0ABV6WRA4_9ACTN</name>
<gene>
    <name evidence="2" type="ORF">ACEZCY_35945</name>
</gene>
<keyword evidence="1" id="KW-0472">Membrane</keyword>
<evidence type="ECO:0000313" key="2">
    <source>
        <dbReference type="EMBL" id="MFC1428569.1"/>
    </source>
</evidence>
<evidence type="ECO:0000313" key="3">
    <source>
        <dbReference type="Proteomes" id="UP001592529"/>
    </source>
</evidence>
<feature type="transmembrane region" description="Helical" evidence="1">
    <location>
        <begin position="130"/>
        <end position="148"/>
    </location>
</feature>
<keyword evidence="1" id="KW-0812">Transmembrane</keyword>
<feature type="transmembrane region" description="Helical" evidence="1">
    <location>
        <begin position="154"/>
        <end position="172"/>
    </location>
</feature>
<feature type="transmembrane region" description="Helical" evidence="1">
    <location>
        <begin position="98"/>
        <end position="118"/>
    </location>
</feature>
<comment type="caution">
    <text evidence="2">The sequence shown here is derived from an EMBL/GenBank/DDBJ whole genome shotgun (WGS) entry which is preliminary data.</text>
</comment>
<dbReference type="EMBL" id="JBHFAA010000025">
    <property type="protein sequence ID" value="MFC1428569.1"/>
    <property type="molecule type" value="Genomic_DNA"/>
</dbReference>
<feature type="transmembrane region" description="Helical" evidence="1">
    <location>
        <begin position="60"/>
        <end position="78"/>
    </location>
</feature>
<accession>A0ABV6WRA4</accession>
<dbReference type="Proteomes" id="UP001592529">
    <property type="component" value="Unassembled WGS sequence"/>
</dbReference>
<reference evidence="2 3" key="1">
    <citation type="submission" date="2024-09" db="EMBL/GenBank/DDBJ databases">
        <authorList>
            <person name="Lee S.D."/>
        </authorList>
    </citation>
    <scope>NUCLEOTIDE SEQUENCE [LARGE SCALE GENOMIC DNA]</scope>
    <source>
        <strain evidence="2 3">N1-12</strain>
    </source>
</reference>
<keyword evidence="1" id="KW-1133">Transmembrane helix</keyword>
<organism evidence="2 3">
    <name type="scientific">Streptacidiphilus alkalitolerans</name>
    <dbReference type="NCBI Taxonomy" id="3342712"/>
    <lineage>
        <taxon>Bacteria</taxon>
        <taxon>Bacillati</taxon>
        <taxon>Actinomycetota</taxon>
        <taxon>Actinomycetes</taxon>
        <taxon>Kitasatosporales</taxon>
        <taxon>Streptomycetaceae</taxon>
        <taxon>Streptacidiphilus</taxon>
    </lineage>
</organism>
<evidence type="ECO:0000256" key="1">
    <source>
        <dbReference type="SAM" id="Phobius"/>
    </source>
</evidence>
<dbReference type="RefSeq" id="WP_380528015.1">
    <property type="nucleotide sequence ID" value="NZ_JBHFAA010000025.1"/>
</dbReference>
<proteinExistence type="predicted"/>